<proteinExistence type="predicted"/>
<protein>
    <submittedName>
        <fullName evidence="1">Uncharacterized protein</fullName>
    </submittedName>
</protein>
<sequence>MSPGPRFPLLEARSWQEAKSNLVTVALGKDDRIASCWTLGPPVFRISPKPGTKSVKENATKQPAFANPETVFVRK</sequence>
<gene>
    <name evidence="1" type="ORF">BRAPAZ1V2_A05P27210.2</name>
</gene>
<reference evidence="1 2" key="1">
    <citation type="submission" date="2021-07" db="EMBL/GenBank/DDBJ databases">
        <authorList>
            <consortium name="Genoscope - CEA"/>
            <person name="William W."/>
        </authorList>
    </citation>
    <scope>NUCLEOTIDE SEQUENCE [LARGE SCALE GENOMIC DNA]</scope>
</reference>
<dbReference type="Gramene" id="A05p27210.2_BraZ1">
    <property type="protein sequence ID" value="A05p27210.2_BraZ1.CDS"/>
    <property type="gene ID" value="A05g27210.2_BraZ1"/>
</dbReference>
<dbReference type="Proteomes" id="UP000694005">
    <property type="component" value="Chromosome A05"/>
</dbReference>
<evidence type="ECO:0000313" key="1">
    <source>
        <dbReference type="EMBL" id="CAG7876200.1"/>
    </source>
</evidence>
<name>A0A8D9DF62_BRACM</name>
<dbReference type="EMBL" id="LS974621">
    <property type="protein sequence ID" value="CAG7876200.1"/>
    <property type="molecule type" value="Genomic_DNA"/>
</dbReference>
<evidence type="ECO:0000313" key="2">
    <source>
        <dbReference type="Proteomes" id="UP000694005"/>
    </source>
</evidence>
<dbReference type="AlphaFoldDB" id="A0A8D9DF62"/>
<organism evidence="1 2">
    <name type="scientific">Brassica campestris</name>
    <name type="common">Field mustard</name>
    <dbReference type="NCBI Taxonomy" id="3711"/>
    <lineage>
        <taxon>Eukaryota</taxon>
        <taxon>Viridiplantae</taxon>
        <taxon>Streptophyta</taxon>
        <taxon>Embryophyta</taxon>
        <taxon>Tracheophyta</taxon>
        <taxon>Spermatophyta</taxon>
        <taxon>Magnoliopsida</taxon>
        <taxon>eudicotyledons</taxon>
        <taxon>Gunneridae</taxon>
        <taxon>Pentapetalae</taxon>
        <taxon>rosids</taxon>
        <taxon>malvids</taxon>
        <taxon>Brassicales</taxon>
        <taxon>Brassicaceae</taxon>
        <taxon>Brassiceae</taxon>
        <taxon>Brassica</taxon>
    </lineage>
</organism>
<accession>A0A8D9DF62</accession>